<dbReference type="InterPro" id="IPR050353">
    <property type="entry name" value="PyrK_electron_transfer"/>
</dbReference>
<evidence type="ECO:0000313" key="15">
    <source>
        <dbReference type="Proteomes" id="UP000070675"/>
    </source>
</evidence>
<evidence type="ECO:0000256" key="9">
    <source>
        <dbReference type="ARBA" id="ARBA00023014"/>
    </source>
</evidence>
<dbReference type="PANTHER" id="PTHR43513:SF3">
    <property type="entry name" value="DIHYDROOROTATE DEHYDROGENASE B (NAD(+)), ELECTRON TRANSFER SUBUNIT-RELATED"/>
    <property type="match status" value="1"/>
</dbReference>
<keyword evidence="5 12" id="KW-0479">Metal-binding</keyword>
<dbReference type="AlphaFoldDB" id="A0A133XSE9"/>
<dbReference type="InterPro" id="IPR001433">
    <property type="entry name" value="OxRdtase_FAD/NAD-bd"/>
</dbReference>
<dbReference type="PROSITE" id="PS51384">
    <property type="entry name" value="FAD_FR"/>
    <property type="match status" value="1"/>
</dbReference>
<dbReference type="InterPro" id="IPR037117">
    <property type="entry name" value="Dihydroorotate_DH_ele_sf"/>
</dbReference>
<dbReference type="CDD" id="cd06218">
    <property type="entry name" value="DHOD_e_trans"/>
    <property type="match status" value="1"/>
</dbReference>
<evidence type="ECO:0000259" key="13">
    <source>
        <dbReference type="PROSITE" id="PS51384"/>
    </source>
</evidence>
<feature type="domain" description="FAD-binding FR-type" evidence="13">
    <location>
        <begin position="5"/>
        <end position="105"/>
    </location>
</feature>
<evidence type="ECO:0000313" key="14">
    <source>
        <dbReference type="EMBL" id="KXB33847.1"/>
    </source>
</evidence>
<sequence length="264" mass="27990">MNTHLGLYDFEVVKNEPVGDALQRIVIASPELASTIAPGQFVNIAVPGDARHITRIPLSYSASDAKNGIVEIVYAIVGEGTRRLAAMKPQQTSDLVGPSGNGWQISAARDTGRVLLVAGGVGITPIVGLAHELQARGRAFDVVIGAQTKARLWGVTQSRDAGAGRVMITTDDGSCGMRGFTTTAAEELLKQQGYDCVYTCGPAPMMAAIARIAKRYHTDCQVSLERMMACGFGACHVCNVAMIAGGYKRCCTEGPVFDAEEVVW</sequence>
<dbReference type="GO" id="GO:0046872">
    <property type="term" value="F:metal ion binding"/>
    <property type="evidence" value="ECO:0007669"/>
    <property type="project" value="UniProtKB-KW"/>
</dbReference>
<protein>
    <submittedName>
        <fullName evidence="14">Oxidoreductase NAD-binding domain protein</fullName>
    </submittedName>
</protein>
<comment type="caution">
    <text evidence="14">The sequence shown here is derived from an EMBL/GenBank/DDBJ whole genome shotgun (WGS) entry which is preliminary data.</text>
</comment>
<dbReference type="RefSeq" id="WP_197414567.1">
    <property type="nucleotide sequence ID" value="NZ_KQ959507.1"/>
</dbReference>
<evidence type="ECO:0000256" key="4">
    <source>
        <dbReference type="ARBA" id="ARBA00022714"/>
    </source>
</evidence>
<gene>
    <name evidence="14" type="ORF">HMPREF3192_01076</name>
</gene>
<dbReference type="GO" id="GO:0051537">
    <property type="term" value="F:2 iron, 2 sulfur cluster binding"/>
    <property type="evidence" value="ECO:0007669"/>
    <property type="project" value="UniProtKB-KW"/>
</dbReference>
<dbReference type="Gene3D" id="2.40.30.10">
    <property type="entry name" value="Translation factors"/>
    <property type="match status" value="1"/>
</dbReference>
<dbReference type="InterPro" id="IPR017938">
    <property type="entry name" value="Riboflavin_synthase-like_b-brl"/>
</dbReference>
<dbReference type="InterPro" id="IPR039261">
    <property type="entry name" value="FNR_nucleotide-bd"/>
</dbReference>
<name>A0A133XSE9_9ACTN</name>
<dbReference type="EMBL" id="LSCR01000029">
    <property type="protein sequence ID" value="KXB33847.1"/>
    <property type="molecule type" value="Genomic_DNA"/>
</dbReference>
<dbReference type="InterPro" id="IPR019480">
    <property type="entry name" value="Dihydroorotate_DH_Fe-S-bd"/>
</dbReference>
<dbReference type="GO" id="GO:0006221">
    <property type="term" value="P:pyrimidine nucleotide biosynthetic process"/>
    <property type="evidence" value="ECO:0007669"/>
    <property type="project" value="InterPro"/>
</dbReference>
<evidence type="ECO:0000256" key="6">
    <source>
        <dbReference type="ARBA" id="ARBA00022827"/>
    </source>
</evidence>
<evidence type="ECO:0000256" key="2">
    <source>
        <dbReference type="ARBA" id="ARBA00022448"/>
    </source>
</evidence>
<reference evidence="15" key="1">
    <citation type="submission" date="2016-01" db="EMBL/GenBank/DDBJ databases">
        <authorList>
            <person name="Mitreva M."/>
            <person name="Pepin K.H."/>
            <person name="Mihindukulasuriya K.A."/>
            <person name="Fulton R."/>
            <person name="Fronick C."/>
            <person name="O'Laughlin M."/>
            <person name="Miner T."/>
            <person name="Herter B."/>
            <person name="Rosa B.A."/>
            <person name="Cordes M."/>
            <person name="Tomlinson C."/>
            <person name="Wollam A."/>
            <person name="Palsikar V.B."/>
            <person name="Mardis E.R."/>
            <person name="Wilson R.K."/>
        </authorList>
    </citation>
    <scope>NUCLEOTIDE SEQUENCE [LARGE SCALE GENOMIC DNA]</scope>
    <source>
        <strain evidence="15">DNF00019</strain>
    </source>
</reference>
<evidence type="ECO:0000256" key="11">
    <source>
        <dbReference type="PIRSR" id="PIRSR006816-1"/>
    </source>
</evidence>
<keyword evidence="15" id="KW-1185">Reference proteome</keyword>
<accession>A0A133XSE9</accession>
<evidence type="ECO:0000256" key="7">
    <source>
        <dbReference type="ARBA" id="ARBA00022982"/>
    </source>
</evidence>
<comment type="cofactor">
    <cofactor evidence="11">
        <name>FAD</name>
        <dbReference type="ChEBI" id="CHEBI:57692"/>
    </cofactor>
    <text evidence="11">Binds 1 FAD per subunit.</text>
</comment>
<keyword evidence="8 12" id="KW-0408">Iron</keyword>
<dbReference type="InterPro" id="IPR012165">
    <property type="entry name" value="Cyt_c3_hydrogenase_gsu"/>
</dbReference>
<evidence type="ECO:0000256" key="10">
    <source>
        <dbReference type="ARBA" id="ARBA00034078"/>
    </source>
</evidence>
<dbReference type="PIRSF" id="PIRSF006816">
    <property type="entry name" value="Cyc3_hyd_g"/>
    <property type="match status" value="1"/>
</dbReference>
<feature type="binding site" evidence="12">
    <location>
        <position position="235"/>
    </location>
    <ligand>
        <name>[2Fe-2S] cluster</name>
        <dbReference type="ChEBI" id="CHEBI:190135"/>
    </ligand>
</feature>
<dbReference type="SUPFAM" id="SSF63380">
    <property type="entry name" value="Riboflavin synthase domain-like"/>
    <property type="match status" value="1"/>
</dbReference>
<feature type="binding site" evidence="12">
    <location>
        <position position="238"/>
    </location>
    <ligand>
        <name>[2Fe-2S] cluster</name>
        <dbReference type="ChEBI" id="CHEBI:190135"/>
    </ligand>
</feature>
<dbReference type="PANTHER" id="PTHR43513">
    <property type="entry name" value="DIHYDROOROTATE DEHYDROGENASE B (NAD(+)), ELECTRON TRANSFER SUBUNIT"/>
    <property type="match status" value="1"/>
</dbReference>
<dbReference type="Gene3D" id="2.10.240.10">
    <property type="entry name" value="Dihydroorotate dehydrogenase, electron transfer subunit"/>
    <property type="match status" value="1"/>
</dbReference>
<dbReference type="SUPFAM" id="SSF52343">
    <property type="entry name" value="Ferredoxin reductase-like, C-terminal NADP-linked domain"/>
    <property type="match status" value="1"/>
</dbReference>
<keyword evidence="4 12" id="KW-0001">2Fe-2S</keyword>
<keyword evidence="3 11" id="KW-0285">Flavoprotein</keyword>
<feature type="binding site" evidence="11">
    <location>
        <begin position="80"/>
        <end position="81"/>
    </location>
    <ligand>
        <name>FAD</name>
        <dbReference type="ChEBI" id="CHEBI:57692"/>
    </ligand>
</feature>
<evidence type="ECO:0000256" key="5">
    <source>
        <dbReference type="ARBA" id="ARBA00022723"/>
    </source>
</evidence>
<evidence type="ECO:0000256" key="8">
    <source>
        <dbReference type="ARBA" id="ARBA00023004"/>
    </source>
</evidence>
<keyword evidence="6 11" id="KW-0274">FAD</keyword>
<keyword evidence="2" id="KW-0813">Transport</keyword>
<proteinExistence type="inferred from homology"/>
<evidence type="ECO:0000256" key="3">
    <source>
        <dbReference type="ARBA" id="ARBA00022630"/>
    </source>
</evidence>
<feature type="binding site" evidence="12">
    <location>
        <position position="230"/>
    </location>
    <ligand>
        <name>[2Fe-2S] cluster</name>
        <dbReference type="ChEBI" id="CHEBI:190135"/>
    </ligand>
</feature>
<dbReference type="STRING" id="1393034.HMPREF3192_01076"/>
<evidence type="ECO:0000256" key="12">
    <source>
        <dbReference type="PIRSR" id="PIRSR006816-2"/>
    </source>
</evidence>
<feature type="binding site" evidence="12">
    <location>
        <position position="251"/>
    </location>
    <ligand>
        <name>[2Fe-2S] cluster</name>
        <dbReference type="ChEBI" id="CHEBI:190135"/>
    </ligand>
</feature>
<evidence type="ECO:0000256" key="1">
    <source>
        <dbReference type="ARBA" id="ARBA00006422"/>
    </source>
</evidence>
<organism evidence="14 15">
    <name type="scientific">Atopobium deltae</name>
    <dbReference type="NCBI Taxonomy" id="1393034"/>
    <lineage>
        <taxon>Bacteria</taxon>
        <taxon>Bacillati</taxon>
        <taxon>Actinomycetota</taxon>
        <taxon>Coriobacteriia</taxon>
        <taxon>Coriobacteriales</taxon>
        <taxon>Atopobiaceae</taxon>
        <taxon>Atopobium</taxon>
    </lineage>
</organism>
<comment type="cofactor">
    <cofactor evidence="10">
        <name>[2Fe-2S] cluster</name>
        <dbReference type="ChEBI" id="CHEBI:190135"/>
    </cofactor>
</comment>
<keyword evidence="9 12" id="KW-0411">Iron-sulfur</keyword>
<comment type="similarity">
    <text evidence="1">Belongs to the PyrK family.</text>
</comment>
<dbReference type="PATRIC" id="fig|1393034.3.peg.1044"/>
<dbReference type="GO" id="GO:0016491">
    <property type="term" value="F:oxidoreductase activity"/>
    <property type="evidence" value="ECO:0007669"/>
    <property type="project" value="InterPro"/>
</dbReference>
<dbReference type="Pfam" id="PF10418">
    <property type="entry name" value="DHODB_Fe-S_bind"/>
    <property type="match status" value="1"/>
</dbReference>
<dbReference type="InterPro" id="IPR017927">
    <property type="entry name" value="FAD-bd_FR_type"/>
</dbReference>
<dbReference type="Gene3D" id="3.40.50.80">
    <property type="entry name" value="Nucleotide-binding domain of ferredoxin-NADP reductase (FNR) module"/>
    <property type="match status" value="1"/>
</dbReference>
<comment type="cofactor">
    <cofactor evidence="12">
        <name>[2Fe-2S] cluster</name>
        <dbReference type="ChEBI" id="CHEBI:190135"/>
    </cofactor>
    <text evidence="12">Binds 1 [2Fe-2S] cluster per subunit.</text>
</comment>
<dbReference type="PRINTS" id="PR00410">
    <property type="entry name" value="PHEHYDRXLASE"/>
</dbReference>
<dbReference type="GO" id="GO:0050660">
    <property type="term" value="F:flavin adenine dinucleotide binding"/>
    <property type="evidence" value="ECO:0007669"/>
    <property type="project" value="InterPro"/>
</dbReference>
<keyword evidence="7" id="KW-0249">Electron transport</keyword>
<dbReference type="Pfam" id="PF00175">
    <property type="entry name" value="NAD_binding_1"/>
    <property type="match status" value="1"/>
</dbReference>
<dbReference type="Proteomes" id="UP000070675">
    <property type="component" value="Unassembled WGS sequence"/>
</dbReference>